<dbReference type="STRING" id="121224.E0VUP1"/>
<comment type="subcellular location">
    <subcellularLocation>
        <location evidence="1">Cytoplasm</location>
    </subcellularLocation>
    <subcellularLocation>
        <location evidence="1">Nucleus</location>
    </subcellularLocation>
</comment>
<dbReference type="CTD" id="8230488"/>
<dbReference type="InParanoid" id="E0VUP1"/>
<evidence type="ECO:0000313" key="6">
    <source>
        <dbReference type="Proteomes" id="UP000009046"/>
    </source>
</evidence>
<dbReference type="GeneID" id="8230488"/>
<dbReference type="OMA" id="CQIVGVT"/>
<sequence>MAEDNSRIKNHALPVLPPTPPGLEALYSLCRRIYPEQENPLQVTAVIKYWLGGPDPLDYISMYLNPGNPSINVPPHWHYISFGLSDLHGDGRVHEVSDSDSPSGFGFELTFRLKREPEETAPPTWPAAVMQALAKYVFSSGNTLCPNDHVSWHCALDNSESRIQHMLMYQDLQLGTVQTPFGPVNFVQIVGITKEELQAAQHWNGAGVLDILKRLPGAGGEWLVTDMRRGESMLELDLNAQEIIEKGIETEGSNLGGVSAKCSWIEKDFDIECSLHEQSSIIAKSELGGPRISEQESQQIKSELKKGLLSSKPGINNSLIKTEDFEDFDRYVLFFLPNVSVRKSDIMFQGNFAESTELVHVVHLEGIHLTFNLESGILLPLALRGRVKHGRHFTFKSVLGDTAITFVASSVTGTFVNSDHPYAAHGPWLQVLIPDDFATEMITDIEMLNQNTDEITFPKTFAWPDRKIVITIVPN</sequence>
<dbReference type="InterPro" id="IPR007768">
    <property type="entry name" value="Suppressor_of_fused"/>
</dbReference>
<dbReference type="Pfam" id="PF12470">
    <property type="entry name" value="SUFU_C"/>
    <property type="match status" value="1"/>
</dbReference>
<dbReference type="InterPro" id="IPR016591">
    <property type="entry name" value="Suppressor_of_fused_euk"/>
</dbReference>
<dbReference type="Gene3D" id="3.30.1360.230">
    <property type="entry name" value="Sufu, C-terminal domain"/>
    <property type="match status" value="1"/>
</dbReference>
<dbReference type="OrthoDB" id="10038834at2759"/>
<dbReference type="Proteomes" id="UP000009046">
    <property type="component" value="Unassembled WGS sequence"/>
</dbReference>
<evidence type="ECO:0000313" key="4">
    <source>
        <dbReference type="EMBL" id="EEB17097.1"/>
    </source>
</evidence>
<dbReference type="VEuPathDB" id="VectorBase:PHUM452780"/>
<feature type="domain" description="Suppressor of fused C-terminal" evidence="3">
    <location>
        <begin position="243"/>
        <end position="472"/>
    </location>
</feature>
<evidence type="ECO:0000259" key="2">
    <source>
        <dbReference type="Pfam" id="PF05076"/>
    </source>
</evidence>
<dbReference type="FunCoup" id="E0VUP1">
    <property type="interactions" value="865"/>
</dbReference>
<evidence type="ECO:0000259" key="3">
    <source>
        <dbReference type="Pfam" id="PF12470"/>
    </source>
</evidence>
<comment type="similarity">
    <text evidence="1">Belongs to the SUFU family.</text>
</comment>
<dbReference type="InterPro" id="IPR024314">
    <property type="entry name" value="SUFU_C"/>
</dbReference>
<dbReference type="Pfam" id="PF05076">
    <property type="entry name" value="SUFU"/>
    <property type="match status" value="1"/>
</dbReference>
<dbReference type="KEGG" id="phu:Phum_PHUM452780"/>
<keyword evidence="1" id="KW-0963">Cytoplasm</keyword>
<dbReference type="RefSeq" id="XP_002429835.1">
    <property type="nucleotide sequence ID" value="XM_002429790.1"/>
</dbReference>
<dbReference type="eggNOG" id="ENOG502QT57">
    <property type="taxonomic scope" value="Eukaryota"/>
</dbReference>
<dbReference type="InterPro" id="IPR037181">
    <property type="entry name" value="SUFU_N"/>
</dbReference>
<dbReference type="InterPro" id="IPR038489">
    <property type="entry name" value="SUFU_C_sf"/>
</dbReference>
<reference evidence="4" key="2">
    <citation type="submission" date="2007-04" db="EMBL/GenBank/DDBJ databases">
        <title>The genome of the human body louse.</title>
        <authorList>
            <consortium name="The Human Body Louse Genome Consortium"/>
            <person name="Kirkness E."/>
            <person name="Walenz B."/>
            <person name="Hass B."/>
            <person name="Bruggner R."/>
            <person name="Strausberg R."/>
        </authorList>
    </citation>
    <scope>NUCLEOTIDE SEQUENCE</scope>
    <source>
        <strain evidence="4">USDA</strain>
    </source>
</reference>
<keyword evidence="1" id="KW-0539">Nucleus</keyword>
<gene>
    <name evidence="5" type="primary">8230488</name>
    <name evidence="4" type="ORF">Phum_PHUM452780</name>
</gene>
<reference evidence="5" key="3">
    <citation type="submission" date="2021-02" db="UniProtKB">
        <authorList>
            <consortium name="EnsemblMetazoa"/>
        </authorList>
    </citation>
    <scope>IDENTIFICATION</scope>
    <source>
        <strain evidence="5">USDA</strain>
    </source>
</reference>
<evidence type="ECO:0000313" key="5">
    <source>
        <dbReference type="EnsemblMetazoa" id="PHUM452780-PA"/>
    </source>
</evidence>
<evidence type="ECO:0000256" key="1">
    <source>
        <dbReference type="PIRNR" id="PIRNR011844"/>
    </source>
</evidence>
<dbReference type="PANTHER" id="PTHR10928:SF2">
    <property type="entry name" value="SUPPRESSOR OF FUSED HOMOLOG"/>
    <property type="match status" value="1"/>
</dbReference>
<dbReference type="SUPFAM" id="SSF103359">
    <property type="entry name" value="Suppressor of Fused, N-terminal domain"/>
    <property type="match status" value="1"/>
</dbReference>
<protein>
    <recommendedName>
        <fullName evidence="1">Suppressor of fused homolog</fullName>
    </recommendedName>
</protein>
<dbReference type="GO" id="GO:0005737">
    <property type="term" value="C:cytoplasm"/>
    <property type="evidence" value="ECO:0007669"/>
    <property type="project" value="UniProtKB-SubCell"/>
</dbReference>
<reference evidence="4" key="1">
    <citation type="submission" date="2007-04" db="EMBL/GenBank/DDBJ databases">
        <title>Annotation of Pediculus humanus corporis strain USDA.</title>
        <authorList>
            <person name="Kirkness E."/>
            <person name="Hannick L."/>
            <person name="Hass B."/>
            <person name="Bruggner R."/>
            <person name="Lawson D."/>
            <person name="Bidwell S."/>
            <person name="Joardar V."/>
            <person name="Caler E."/>
            <person name="Walenz B."/>
            <person name="Inman J."/>
            <person name="Schobel S."/>
            <person name="Galinsky K."/>
            <person name="Amedeo P."/>
            <person name="Strausberg R."/>
        </authorList>
    </citation>
    <scope>NUCLEOTIDE SEQUENCE</scope>
    <source>
        <strain evidence="4">USDA</strain>
    </source>
</reference>
<keyword evidence="6" id="KW-1185">Reference proteome</keyword>
<organism>
    <name type="scientific">Pediculus humanus subsp. corporis</name>
    <name type="common">Body louse</name>
    <dbReference type="NCBI Taxonomy" id="121224"/>
    <lineage>
        <taxon>Eukaryota</taxon>
        <taxon>Metazoa</taxon>
        <taxon>Ecdysozoa</taxon>
        <taxon>Arthropoda</taxon>
        <taxon>Hexapoda</taxon>
        <taxon>Insecta</taxon>
        <taxon>Pterygota</taxon>
        <taxon>Neoptera</taxon>
        <taxon>Paraneoptera</taxon>
        <taxon>Psocodea</taxon>
        <taxon>Troctomorpha</taxon>
        <taxon>Phthiraptera</taxon>
        <taxon>Anoplura</taxon>
        <taxon>Pediculidae</taxon>
        <taxon>Pediculus</taxon>
    </lineage>
</organism>
<dbReference type="EMBL" id="AAZO01005514">
    <property type="status" value="NOT_ANNOTATED_CDS"/>
    <property type="molecule type" value="Genomic_DNA"/>
</dbReference>
<dbReference type="EnsemblMetazoa" id="PHUM452780-RA">
    <property type="protein sequence ID" value="PHUM452780-PA"/>
    <property type="gene ID" value="PHUM452780"/>
</dbReference>
<dbReference type="EMBL" id="DS235787">
    <property type="protein sequence ID" value="EEB17097.1"/>
    <property type="molecule type" value="Genomic_DNA"/>
</dbReference>
<proteinExistence type="inferred from homology"/>
<accession>E0VUP1</accession>
<dbReference type="AlphaFoldDB" id="E0VUP1"/>
<feature type="domain" description="Suppressor of fused-like" evidence="2">
    <location>
        <begin position="53"/>
        <end position="229"/>
    </location>
</feature>
<dbReference type="HOGENOM" id="CLU_033906_0_0_1"/>
<name>E0VUP1_PEDHC</name>
<dbReference type="GO" id="GO:0005634">
    <property type="term" value="C:nucleus"/>
    <property type="evidence" value="ECO:0007669"/>
    <property type="project" value="UniProtKB-SubCell"/>
</dbReference>
<dbReference type="PIRSF" id="PIRSF011844">
    <property type="entry name" value="Suppressor_of_fused_protein"/>
    <property type="match status" value="1"/>
</dbReference>
<dbReference type="InterPro" id="IPR020941">
    <property type="entry name" value="SUFU-like_domain"/>
</dbReference>
<dbReference type="PANTHER" id="PTHR10928">
    <property type="entry name" value="SUPPRESSOR OF FUSED"/>
    <property type="match status" value="1"/>
</dbReference>